<proteinExistence type="predicted"/>
<name>A0A0F9F8B2_9ZZZZ</name>
<gene>
    <name evidence="2" type="ORF">LCGC14_2275140</name>
</gene>
<dbReference type="EMBL" id="LAZR01031536">
    <property type="protein sequence ID" value="KKL53465.1"/>
    <property type="molecule type" value="Genomic_DNA"/>
</dbReference>
<keyword evidence="1" id="KW-0812">Transmembrane</keyword>
<keyword evidence="1" id="KW-0472">Membrane</keyword>
<comment type="caution">
    <text evidence="2">The sequence shown here is derived from an EMBL/GenBank/DDBJ whole genome shotgun (WGS) entry which is preliminary data.</text>
</comment>
<reference evidence="2" key="1">
    <citation type="journal article" date="2015" name="Nature">
        <title>Complex archaea that bridge the gap between prokaryotes and eukaryotes.</title>
        <authorList>
            <person name="Spang A."/>
            <person name="Saw J.H."/>
            <person name="Jorgensen S.L."/>
            <person name="Zaremba-Niedzwiedzka K."/>
            <person name="Martijn J."/>
            <person name="Lind A.E."/>
            <person name="van Eijk R."/>
            <person name="Schleper C."/>
            <person name="Guy L."/>
            <person name="Ettema T.J."/>
        </authorList>
    </citation>
    <scope>NUCLEOTIDE SEQUENCE</scope>
</reference>
<protein>
    <submittedName>
        <fullName evidence="2">Uncharacterized protein</fullName>
    </submittedName>
</protein>
<evidence type="ECO:0000256" key="1">
    <source>
        <dbReference type="SAM" id="Phobius"/>
    </source>
</evidence>
<feature type="transmembrane region" description="Helical" evidence="1">
    <location>
        <begin position="66"/>
        <end position="88"/>
    </location>
</feature>
<evidence type="ECO:0000313" key="2">
    <source>
        <dbReference type="EMBL" id="KKL53465.1"/>
    </source>
</evidence>
<organism evidence="2">
    <name type="scientific">marine sediment metagenome</name>
    <dbReference type="NCBI Taxonomy" id="412755"/>
    <lineage>
        <taxon>unclassified sequences</taxon>
        <taxon>metagenomes</taxon>
        <taxon>ecological metagenomes</taxon>
    </lineage>
</organism>
<dbReference type="AlphaFoldDB" id="A0A0F9F8B2"/>
<feature type="transmembrane region" description="Helical" evidence="1">
    <location>
        <begin position="12"/>
        <end position="35"/>
    </location>
</feature>
<feature type="transmembrane region" description="Helical" evidence="1">
    <location>
        <begin position="41"/>
        <end position="59"/>
    </location>
</feature>
<accession>A0A0F9F8B2</accession>
<sequence length="125" mass="14741">MLKQYERLPEWLRWILFLPLSILFMIIAVLLLSILRDDFQLMHSAIAIVSLSYAIYVLAPRYKSRLVLTSLIIRMLFSIAGISFIYLMGETPNKQTWFEIGRELLGWGIGWGLYFYAFRDSLNER</sequence>
<keyword evidence="1" id="KW-1133">Transmembrane helix</keyword>
<feature type="transmembrane region" description="Helical" evidence="1">
    <location>
        <begin position="100"/>
        <end position="118"/>
    </location>
</feature>